<dbReference type="InParanoid" id="A0A1S3GYY8"/>
<protein>
    <submittedName>
        <fullName evidence="3">Uncharacterized protein LOC106150692</fullName>
    </submittedName>
</protein>
<evidence type="ECO:0000313" key="2">
    <source>
        <dbReference type="Proteomes" id="UP000085678"/>
    </source>
</evidence>
<keyword evidence="2" id="KW-1185">Reference proteome</keyword>
<evidence type="ECO:0000256" key="1">
    <source>
        <dbReference type="SAM" id="MobiDB-lite"/>
    </source>
</evidence>
<dbReference type="Proteomes" id="UP000085678">
    <property type="component" value="Unplaced"/>
</dbReference>
<dbReference type="AlphaFoldDB" id="A0A1S3GYY8"/>
<evidence type="ECO:0000313" key="3">
    <source>
        <dbReference type="RefSeq" id="XP_013379085.1"/>
    </source>
</evidence>
<gene>
    <name evidence="3" type="primary">LOC106150692</name>
</gene>
<accession>A0A1S3GYY8</accession>
<sequence>MDDNWESSRPPRSQSNTKSSSPVIQHNPLPFKLNPAGYAMNPYASHMFRYPVSVGMTRYPSRLPCMLATTPSSQGYAPYQPRPSPDIQVQQKEKDIQVMGAGKPNVVEASCYAREVTSPESSQAVPYQQQTWSGSGQDAHLHYPWPHGTSSIPITPSTVGLTVPYTAQPLSAAAVTAAPSENLYHLPADAASFSQYQLAAPRSQNVTSGSRHSRQK</sequence>
<proteinExistence type="predicted"/>
<name>A0A1S3GYY8_LINAN</name>
<dbReference type="RefSeq" id="XP_013379085.1">
    <property type="nucleotide sequence ID" value="XM_013523631.2"/>
</dbReference>
<dbReference type="GeneID" id="106150692"/>
<reference evidence="3" key="1">
    <citation type="submission" date="2025-08" db="UniProtKB">
        <authorList>
            <consortium name="RefSeq"/>
        </authorList>
    </citation>
    <scope>IDENTIFICATION</scope>
    <source>
        <tissue evidence="3">Gonads</tissue>
    </source>
</reference>
<feature type="region of interest" description="Disordered" evidence="1">
    <location>
        <begin position="1"/>
        <end position="27"/>
    </location>
</feature>
<organism evidence="2 3">
    <name type="scientific">Lingula anatina</name>
    <name type="common">Brachiopod</name>
    <name type="synonym">Lingula unguis</name>
    <dbReference type="NCBI Taxonomy" id="7574"/>
    <lineage>
        <taxon>Eukaryota</taxon>
        <taxon>Metazoa</taxon>
        <taxon>Spiralia</taxon>
        <taxon>Lophotrochozoa</taxon>
        <taxon>Brachiopoda</taxon>
        <taxon>Linguliformea</taxon>
        <taxon>Lingulata</taxon>
        <taxon>Lingulida</taxon>
        <taxon>Linguloidea</taxon>
        <taxon>Lingulidae</taxon>
        <taxon>Lingula</taxon>
    </lineage>
</organism>
<feature type="compositionally biased region" description="Polar residues" evidence="1">
    <location>
        <begin position="10"/>
        <end position="24"/>
    </location>
</feature>
<dbReference type="KEGG" id="lak:106150692"/>